<dbReference type="PROSITE" id="PS00198">
    <property type="entry name" value="4FE4S_FER_1"/>
    <property type="match status" value="2"/>
</dbReference>
<accession>A0A9D1CN95</accession>
<reference evidence="6" key="2">
    <citation type="journal article" date="2021" name="PeerJ">
        <title>Extensive microbial diversity within the chicken gut microbiome revealed by metagenomics and culture.</title>
        <authorList>
            <person name="Gilroy R."/>
            <person name="Ravi A."/>
            <person name="Getino M."/>
            <person name="Pursley I."/>
            <person name="Horton D.L."/>
            <person name="Alikhan N.F."/>
            <person name="Baker D."/>
            <person name="Gharbi K."/>
            <person name="Hall N."/>
            <person name="Watson M."/>
            <person name="Adriaenssens E.M."/>
            <person name="Foster-Nyarko E."/>
            <person name="Jarju S."/>
            <person name="Secka A."/>
            <person name="Antonio M."/>
            <person name="Oren A."/>
            <person name="Chaudhuri R.R."/>
            <person name="La Ragione R."/>
            <person name="Hildebrand F."/>
            <person name="Pallen M.J."/>
        </authorList>
    </citation>
    <scope>NUCLEOTIDE SEQUENCE</scope>
    <source>
        <strain evidence="6">ChiSjej2B20-13462</strain>
    </source>
</reference>
<feature type="domain" description="4Fe-4S ferredoxin-type" evidence="5">
    <location>
        <begin position="195"/>
        <end position="226"/>
    </location>
</feature>
<dbReference type="EMBL" id="DVFN01000037">
    <property type="protein sequence ID" value="HIQ69215.1"/>
    <property type="molecule type" value="Genomic_DNA"/>
</dbReference>
<dbReference type="PROSITE" id="PS51379">
    <property type="entry name" value="4FE4S_FER_2"/>
    <property type="match status" value="2"/>
</dbReference>
<dbReference type="GO" id="GO:0051536">
    <property type="term" value="F:iron-sulfur cluster binding"/>
    <property type="evidence" value="ECO:0007669"/>
    <property type="project" value="UniProtKB-KW"/>
</dbReference>
<dbReference type="SUPFAM" id="SSF46548">
    <property type="entry name" value="alpha-helical ferredoxin"/>
    <property type="match status" value="1"/>
</dbReference>
<organism evidence="6 7">
    <name type="scientific">Candidatus Avoscillospira stercorigallinarum</name>
    <dbReference type="NCBI Taxonomy" id="2840708"/>
    <lineage>
        <taxon>Bacteria</taxon>
        <taxon>Bacillati</taxon>
        <taxon>Bacillota</taxon>
        <taxon>Clostridia</taxon>
        <taxon>Eubacteriales</taxon>
        <taxon>Oscillospiraceae</taxon>
        <taxon>Oscillospiraceae incertae sedis</taxon>
        <taxon>Candidatus Avoscillospira</taxon>
    </lineage>
</organism>
<gene>
    <name evidence="6" type="ORF">IAA67_02635</name>
</gene>
<name>A0A9D1CN95_9FIRM</name>
<dbReference type="InterPro" id="IPR017900">
    <property type="entry name" value="4Fe4S_Fe_S_CS"/>
</dbReference>
<dbReference type="AlphaFoldDB" id="A0A9D1CN95"/>
<evidence type="ECO:0000259" key="5">
    <source>
        <dbReference type="PROSITE" id="PS51379"/>
    </source>
</evidence>
<proteinExistence type="predicted"/>
<evidence type="ECO:0000313" key="6">
    <source>
        <dbReference type="EMBL" id="HIQ69215.1"/>
    </source>
</evidence>
<dbReference type="GO" id="GO:0046872">
    <property type="term" value="F:metal ion binding"/>
    <property type="evidence" value="ECO:0007669"/>
    <property type="project" value="UniProtKB-KW"/>
</dbReference>
<comment type="caution">
    <text evidence="6">The sequence shown here is derived from an EMBL/GenBank/DDBJ whole genome shotgun (WGS) entry which is preliminary data.</text>
</comment>
<dbReference type="Pfam" id="PF13183">
    <property type="entry name" value="Fer4_8"/>
    <property type="match status" value="1"/>
</dbReference>
<keyword evidence="2" id="KW-0408">Iron</keyword>
<protein>
    <submittedName>
        <fullName evidence="6">4Fe-4S dicluster domain-containing protein</fullName>
    </submittedName>
</protein>
<sequence length="320" mass="35966">MQEQVKAKAIELLQNGTCDRVLAWKTGEFFYDLTPAVFTTAEEIEKDLVFNAFCGANLSKYLIAESRKGGKVAAFLKPCDTYSFQQLLKEHRIWRENTYVVGVQCDGMCDIDAVRERGVKGVTGGDFTGDTLTFETLYGTETLARADVLAERCRFCKSKKLVVFDELLGEQGEEQDADRFAEVQWLEAMTPDERFAFWQEELSKCIRCNACRNVCPACSCEKCVFDNPKSGVENKAAASSFEEQLFHVIRAFHVAGRCTDCGECARVCPQHIPLHLLNRKFIKDINEIYGPYQAGADPDTRPPLLNFDMGDPEPKRGDVG</sequence>
<evidence type="ECO:0000256" key="1">
    <source>
        <dbReference type="ARBA" id="ARBA00022723"/>
    </source>
</evidence>
<dbReference type="Proteomes" id="UP000886874">
    <property type="component" value="Unassembled WGS sequence"/>
</dbReference>
<feature type="region of interest" description="Disordered" evidence="4">
    <location>
        <begin position="295"/>
        <end position="320"/>
    </location>
</feature>
<evidence type="ECO:0000256" key="3">
    <source>
        <dbReference type="ARBA" id="ARBA00023014"/>
    </source>
</evidence>
<keyword evidence="3" id="KW-0411">Iron-sulfur</keyword>
<evidence type="ECO:0000256" key="2">
    <source>
        <dbReference type="ARBA" id="ARBA00023004"/>
    </source>
</evidence>
<keyword evidence="1" id="KW-0479">Metal-binding</keyword>
<reference evidence="6" key="1">
    <citation type="submission" date="2020-10" db="EMBL/GenBank/DDBJ databases">
        <authorList>
            <person name="Gilroy R."/>
        </authorList>
    </citation>
    <scope>NUCLEOTIDE SEQUENCE</scope>
    <source>
        <strain evidence="6">ChiSjej2B20-13462</strain>
    </source>
</reference>
<dbReference type="InterPro" id="IPR009051">
    <property type="entry name" value="Helical_ferredxn"/>
</dbReference>
<feature type="domain" description="4Fe-4S ferredoxin-type" evidence="5">
    <location>
        <begin position="249"/>
        <end position="279"/>
    </location>
</feature>
<dbReference type="InterPro" id="IPR017896">
    <property type="entry name" value="4Fe4S_Fe-S-bd"/>
</dbReference>
<evidence type="ECO:0000313" key="7">
    <source>
        <dbReference type="Proteomes" id="UP000886874"/>
    </source>
</evidence>
<dbReference type="Gene3D" id="1.10.1060.10">
    <property type="entry name" value="Alpha-helical ferredoxin"/>
    <property type="match status" value="1"/>
</dbReference>
<evidence type="ECO:0000256" key="4">
    <source>
        <dbReference type="SAM" id="MobiDB-lite"/>
    </source>
</evidence>